<dbReference type="AlphaFoldDB" id="A0A9P8PYZ7"/>
<comment type="similarity">
    <text evidence="2">Belongs to the ubiquitin-conjugating enzyme family. UEV subfamily.</text>
</comment>
<dbReference type="PROSITE" id="PS51312">
    <property type="entry name" value="SB"/>
    <property type="match status" value="1"/>
</dbReference>
<dbReference type="EMBL" id="JAEUBG010004553">
    <property type="protein sequence ID" value="KAH3681152.1"/>
    <property type="molecule type" value="Genomic_DNA"/>
</dbReference>
<dbReference type="GO" id="GO:0000813">
    <property type="term" value="C:ESCRT I complex"/>
    <property type="evidence" value="ECO:0007669"/>
    <property type="project" value="TreeGrafter"/>
</dbReference>
<dbReference type="Pfam" id="PF05743">
    <property type="entry name" value="UEV"/>
    <property type="match status" value="1"/>
</dbReference>
<keyword evidence="11" id="KW-1185">Reference proteome</keyword>
<evidence type="ECO:0000256" key="5">
    <source>
        <dbReference type="ARBA" id="ARBA00022927"/>
    </source>
</evidence>
<dbReference type="CDD" id="cd11685">
    <property type="entry name" value="UEV_TSG101-like"/>
    <property type="match status" value="1"/>
</dbReference>
<dbReference type="PANTHER" id="PTHR23306">
    <property type="entry name" value="TUMOR SUSCEPTIBILITY GENE 101 PROTEIN-RELATED"/>
    <property type="match status" value="1"/>
</dbReference>
<accession>A0A9P8PYZ7</accession>
<dbReference type="Gene3D" id="3.10.110.10">
    <property type="entry name" value="Ubiquitin Conjugating Enzyme"/>
    <property type="match status" value="1"/>
</dbReference>
<feature type="domain" description="UEV" evidence="9">
    <location>
        <begin position="26"/>
        <end position="171"/>
    </location>
</feature>
<dbReference type="InterPro" id="IPR037202">
    <property type="entry name" value="ESCRT_assembly_dom"/>
</dbReference>
<dbReference type="GO" id="GO:0043130">
    <property type="term" value="F:ubiquitin binding"/>
    <property type="evidence" value="ECO:0007669"/>
    <property type="project" value="TreeGrafter"/>
</dbReference>
<name>A0A9P8PYZ7_WICPI</name>
<gene>
    <name evidence="10" type="ORF">WICPIJ_007847</name>
</gene>
<dbReference type="GO" id="GO:0072666">
    <property type="term" value="P:establishment of protein localization to vacuole"/>
    <property type="evidence" value="ECO:0007669"/>
    <property type="project" value="UniProtKB-ARBA"/>
</dbReference>
<sequence>MSAMNDTIIFKSLETKVSWLDMSADLKEWLTNVLHNNSYLHLEETKADILMLLERFPSMRPRTKVYTDISGRPELLLSMYGSIPITIRSNQYRIPIELWIPRAYPVAPPLIYVTPTQNMVLQPGASVDRDGRCRCPLLRDWQANSGSNKVFKVLEDLSELFSLQPPVFSKDLHSHVYSNTKSNTVSLSDSNRGSGAELRINGLAVNPTHRKYQDTQPDILDHDPILLQSSQQQNKRNYSVNTLSERINEIFSKDVQPSLADHANRLDHINTTIKVVSDLLQADYKELDSLNDQIKINSNAISKSITESEQIINKANSTEVLTLDRDIVPKNVLFSQLYNIVCEEKAMDDSLSAIEKARSNNVISAQSFIKISRSIGRDQFLKRATIIAIQKNLGWDSSAPLIPDSSVGKDFDKEDKRSFINLTFECHFFAMDKSCGSMCSLSSLSSPFSLASSSSSSSSAPLNPNGSVSSHFSGSSIHSPNSSKASSTKAIDCLRFSFKSSKFPPRINFLSPSHISQVIPIDTNLWSTELLVDASAFSVKFNSPSSFRKLVYVLINLETWTFSSETKNLENFGSSWNRGTRDTNRKKY</sequence>
<dbReference type="Gene3D" id="6.10.140.820">
    <property type="match status" value="1"/>
</dbReference>
<evidence type="ECO:0008006" key="12">
    <source>
        <dbReference type="Google" id="ProtNLM"/>
    </source>
</evidence>
<reference evidence="10" key="1">
    <citation type="journal article" date="2021" name="Open Biol.">
        <title>Shared evolutionary footprints suggest mitochondrial oxidative damage underlies multiple complex I losses in fungi.</title>
        <authorList>
            <person name="Schikora-Tamarit M.A."/>
            <person name="Marcet-Houben M."/>
            <person name="Nosek J."/>
            <person name="Gabaldon T."/>
        </authorList>
    </citation>
    <scope>NUCLEOTIDE SEQUENCE</scope>
    <source>
        <strain evidence="10">CBS2887</strain>
    </source>
</reference>
<keyword evidence="3 7" id="KW-0813">Transport</keyword>
<keyword evidence="4" id="KW-0967">Endosome</keyword>
<dbReference type="InterPro" id="IPR008883">
    <property type="entry name" value="UEV_N"/>
</dbReference>
<evidence type="ECO:0000313" key="11">
    <source>
        <dbReference type="Proteomes" id="UP000774326"/>
    </source>
</evidence>
<dbReference type="PANTHER" id="PTHR23306:SF3">
    <property type="entry name" value="TUMOR SUPPRESSOR PROTEIN 101"/>
    <property type="match status" value="1"/>
</dbReference>
<evidence type="ECO:0000256" key="4">
    <source>
        <dbReference type="ARBA" id="ARBA00022753"/>
    </source>
</evidence>
<dbReference type="InterPro" id="IPR016135">
    <property type="entry name" value="UBQ-conjugating_enzyme/RWD"/>
</dbReference>
<evidence type="ECO:0000259" key="9">
    <source>
        <dbReference type="PROSITE" id="PS51322"/>
    </source>
</evidence>
<comment type="caution">
    <text evidence="10">The sequence shown here is derived from an EMBL/GenBank/DDBJ whole genome shotgun (WGS) entry which is preliminary data.</text>
</comment>
<dbReference type="SUPFAM" id="SSF140111">
    <property type="entry name" value="Endosomal sorting complex assembly domain"/>
    <property type="match status" value="1"/>
</dbReference>
<dbReference type="InterPro" id="IPR052070">
    <property type="entry name" value="ESCRT-I_UEV_domain"/>
</dbReference>
<proteinExistence type="inferred from homology"/>
<dbReference type="SUPFAM" id="SSF54495">
    <property type="entry name" value="UBC-like"/>
    <property type="match status" value="1"/>
</dbReference>
<organism evidence="10 11">
    <name type="scientific">Wickerhamomyces pijperi</name>
    <name type="common">Yeast</name>
    <name type="synonym">Pichia pijperi</name>
    <dbReference type="NCBI Taxonomy" id="599730"/>
    <lineage>
        <taxon>Eukaryota</taxon>
        <taxon>Fungi</taxon>
        <taxon>Dikarya</taxon>
        <taxon>Ascomycota</taxon>
        <taxon>Saccharomycotina</taxon>
        <taxon>Saccharomycetes</taxon>
        <taxon>Phaffomycetales</taxon>
        <taxon>Wickerhamomycetaceae</taxon>
        <taxon>Wickerhamomyces</taxon>
    </lineage>
</organism>
<feature type="domain" description="SB" evidence="8">
    <location>
        <begin position="331"/>
        <end position="399"/>
    </location>
</feature>
<evidence type="ECO:0000313" key="10">
    <source>
        <dbReference type="EMBL" id="KAH3681152.1"/>
    </source>
</evidence>
<dbReference type="OrthoDB" id="306304at2759"/>
<dbReference type="Pfam" id="PF09454">
    <property type="entry name" value="Vps23_core"/>
    <property type="match status" value="1"/>
</dbReference>
<evidence type="ECO:0000256" key="1">
    <source>
        <dbReference type="ARBA" id="ARBA00004177"/>
    </source>
</evidence>
<dbReference type="InterPro" id="IPR017916">
    <property type="entry name" value="SB_dom"/>
</dbReference>
<keyword evidence="6" id="KW-0175">Coiled coil</keyword>
<evidence type="ECO:0000259" key="8">
    <source>
        <dbReference type="PROSITE" id="PS51312"/>
    </source>
</evidence>
<evidence type="ECO:0000256" key="6">
    <source>
        <dbReference type="ARBA" id="ARBA00023054"/>
    </source>
</evidence>
<comment type="subcellular location">
    <subcellularLocation>
        <location evidence="1">Endosome</location>
    </subcellularLocation>
</comment>
<dbReference type="PROSITE" id="PS51322">
    <property type="entry name" value="UEV"/>
    <property type="match status" value="1"/>
</dbReference>
<reference evidence="10" key="2">
    <citation type="submission" date="2021-01" db="EMBL/GenBank/DDBJ databases">
        <authorList>
            <person name="Schikora-Tamarit M.A."/>
        </authorList>
    </citation>
    <scope>NUCLEOTIDE SEQUENCE</scope>
    <source>
        <strain evidence="10">CBS2887</strain>
    </source>
</reference>
<dbReference type="GO" id="GO:0006886">
    <property type="term" value="P:intracellular protein transport"/>
    <property type="evidence" value="ECO:0007669"/>
    <property type="project" value="UniProtKB-ARBA"/>
</dbReference>
<dbReference type="GO" id="GO:0043162">
    <property type="term" value="P:ubiquitin-dependent protein catabolic process via the multivesicular body sorting pathway"/>
    <property type="evidence" value="ECO:0007669"/>
    <property type="project" value="UniProtKB-ARBA"/>
</dbReference>
<dbReference type="Proteomes" id="UP000774326">
    <property type="component" value="Unassembled WGS sequence"/>
</dbReference>
<evidence type="ECO:0000256" key="7">
    <source>
        <dbReference type="PROSITE-ProRule" id="PRU00644"/>
    </source>
</evidence>
<evidence type="ECO:0000256" key="3">
    <source>
        <dbReference type="ARBA" id="ARBA00022448"/>
    </source>
</evidence>
<keyword evidence="5 7" id="KW-0653">Protein transport</keyword>
<evidence type="ECO:0000256" key="2">
    <source>
        <dbReference type="ARBA" id="ARBA00009594"/>
    </source>
</evidence>
<protein>
    <recommendedName>
        <fullName evidence="12">UEV domain-containing protein</fullName>
    </recommendedName>
</protein>